<evidence type="ECO:0000256" key="4">
    <source>
        <dbReference type="SAM" id="Coils"/>
    </source>
</evidence>
<evidence type="ECO:0000256" key="1">
    <source>
        <dbReference type="ARBA" id="ARBA00004555"/>
    </source>
</evidence>
<feature type="compositionally biased region" description="Acidic residues" evidence="5">
    <location>
        <begin position="45"/>
        <end position="61"/>
    </location>
</feature>
<organism evidence="7">
    <name type="scientific">Auxenochlorella protothecoides</name>
    <name type="common">Green microalga</name>
    <name type="synonym">Chlorella protothecoides</name>
    <dbReference type="NCBI Taxonomy" id="3075"/>
    <lineage>
        <taxon>Eukaryota</taxon>
        <taxon>Viridiplantae</taxon>
        <taxon>Chlorophyta</taxon>
        <taxon>core chlorophytes</taxon>
        <taxon>Trebouxiophyceae</taxon>
        <taxon>Chlorellales</taxon>
        <taxon>Chlorellaceae</taxon>
        <taxon>Auxenochlorella</taxon>
    </lineage>
</organism>
<feature type="coiled-coil region" evidence="4">
    <location>
        <begin position="652"/>
        <end position="686"/>
    </location>
</feature>
<protein>
    <recommendedName>
        <fullName evidence="6">TATA element modulatory factor 1 TATA binding domain-containing protein</fullName>
    </recommendedName>
</protein>
<feature type="compositionally biased region" description="Low complexity" evidence="5">
    <location>
        <begin position="214"/>
        <end position="229"/>
    </location>
</feature>
<feature type="coiled-coil region" evidence="4">
    <location>
        <begin position="535"/>
        <end position="573"/>
    </location>
</feature>
<feature type="compositionally biased region" description="Low complexity" evidence="5">
    <location>
        <begin position="764"/>
        <end position="780"/>
    </location>
</feature>
<evidence type="ECO:0000313" key="7">
    <source>
        <dbReference type="EMBL" id="JAT71030.1"/>
    </source>
</evidence>
<dbReference type="GO" id="GO:0005794">
    <property type="term" value="C:Golgi apparatus"/>
    <property type="evidence" value="ECO:0007669"/>
    <property type="project" value="UniProtKB-SubCell"/>
</dbReference>
<keyword evidence="2" id="KW-0333">Golgi apparatus</keyword>
<evidence type="ECO:0000256" key="5">
    <source>
        <dbReference type="SAM" id="MobiDB-lite"/>
    </source>
</evidence>
<comment type="subcellular location">
    <subcellularLocation>
        <location evidence="1">Golgi apparatus</location>
    </subcellularLocation>
</comment>
<evidence type="ECO:0000259" key="6">
    <source>
        <dbReference type="Pfam" id="PF12325"/>
    </source>
</evidence>
<feature type="compositionally biased region" description="Low complexity" evidence="5">
    <location>
        <begin position="170"/>
        <end position="181"/>
    </location>
</feature>
<feature type="region of interest" description="Disordered" evidence="5">
    <location>
        <begin position="38"/>
        <end position="323"/>
    </location>
</feature>
<dbReference type="Pfam" id="PF12325">
    <property type="entry name" value="TMF_TATA_bd"/>
    <property type="match status" value="1"/>
</dbReference>
<dbReference type="InterPro" id="IPR022091">
    <property type="entry name" value="TMF_TATA-bd"/>
</dbReference>
<feature type="compositionally biased region" description="Basic and acidic residues" evidence="5">
    <location>
        <begin position="182"/>
        <end position="208"/>
    </location>
</feature>
<dbReference type="AlphaFoldDB" id="A0A1D1ZVQ5"/>
<feature type="compositionally biased region" description="Basic and acidic residues" evidence="5">
    <location>
        <begin position="273"/>
        <end position="282"/>
    </location>
</feature>
<accession>A0A1D1ZVQ5</accession>
<keyword evidence="3 4" id="KW-0175">Coiled coil</keyword>
<feature type="domain" description="TATA element modulatory factor 1 TATA binding" evidence="6">
    <location>
        <begin position="792"/>
        <end position="877"/>
    </location>
</feature>
<evidence type="ECO:0000256" key="3">
    <source>
        <dbReference type="ARBA" id="ARBA00023054"/>
    </source>
</evidence>
<name>A0A1D1ZVQ5_AUXPR</name>
<dbReference type="EMBL" id="GDKF01007592">
    <property type="protein sequence ID" value="JAT71030.1"/>
    <property type="molecule type" value="Transcribed_RNA"/>
</dbReference>
<feature type="compositionally biased region" description="Acidic residues" evidence="5">
    <location>
        <begin position="247"/>
        <end position="260"/>
    </location>
</feature>
<proteinExistence type="predicted"/>
<dbReference type="PANTHER" id="PTHR47347:SF2">
    <property type="entry name" value="GOLGIN CANDIDATE 5"/>
    <property type="match status" value="1"/>
</dbReference>
<feature type="region of interest" description="Disordered" evidence="5">
    <location>
        <begin position="736"/>
        <end position="794"/>
    </location>
</feature>
<dbReference type="PANTHER" id="PTHR47347">
    <property type="entry name" value="GOLGIN CANDIDATE 5"/>
    <property type="match status" value="1"/>
</dbReference>
<reference evidence="7" key="1">
    <citation type="submission" date="2015-08" db="EMBL/GenBank/DDBJ databases">
        <authorList>
            <person name="Babu N.S."/>
            <person name="Beckwith C.J."/>
            <person name="Beseler K.G."/>
            <person name="Brison A."/>
            <person name="Carone J.V."/>
            <person name="Caskin T.P."/>
            <person name="Diamond M."/>
            <person name="Durham M.E."/>
            <person name="Foxe J.M."/>
            <person name="Go M."/>
            <person name="Henderson B.A."/>
            <person name="Jones I.B."/>
            <person name="McGettigan J.A."/>
            <person name="Micheletti S.J."/>
            <person name="Nasrallah M.E."/>
            <person name="Ortiz D."/>
            <person name="Piller C.R."/>
            <person name="Privatt S.R."/>
            <person name="Schneider S.L."/>
            <person name="Sharp S."/>
            <person name="Smith T.C."/>
            <person name="Stanton J.D."/>
            <person name="Ullery H.E."/>
            <person name="Wilson R.J."/>
            <person name="Serrano M.G."/>
            <person name="Buck G."/>
            <person name="Lee V."/>
            <person name="Wang Y."/>
            <person name="Carvalho R."/>
            <person name="Voegtly L."/>
            <person name="Shi R."/>
            <person name="Duckworth R."/>
            <person name="Johnson A."/>
            <person name="Loviza R."/>
            <person name="Walstead R."/>
            <person name="Shah Z."/>
            <person name="Kiflezghi M."/>
            <person name="Wade K."/>
            <person name="Ball S.L."/>
            <person name="Bradley K.W."/>
            <person name="Asai D.J."/>
            <person name="Bowman C.A."/>
            <person name="Russell D.A."/>
            <person name="Pope W.H."/>
            <person name="Jacobs-Sera D."/>
            <person name="Hendrix R.W."/>
            <person name="Hatfull G.F."/>
        </authorList>
    </citation>
    <scope>NUCLEOTIDE SEQUENCE</scope>
</reference>
<sequence>MAGFGFSMPDFAAGLSSLNDIGERFSKIREDIESTLDATLRGEVQDDSAAFDEPEQGEEETSAVAETLPPVPDAAETASDPTEAVLEAAKAAKGHSTPGSDARSEGWSEDDDVGLQAAPLSPAHPSSSRDAPAAADGGPRPKQHERQEANDPDSPRQQSPQALSAGEAQPSSSNDAPADSPRVQKPDNIVESKGKAASLDERPAKAEHQQSSSAAATATPAGTTTAAEAVGSGQTSPSAAAPSRDPELDDNDDRSQEEESTQPNGEPSPAAALDRDDSKDATGDQGMAVQIQEDASVLSPSPKASDDGPSPAAEDLPTGPPAAELALLRETLRVREQQAEQAAIQMAHMASVVEQLTQRNEELALKAAAVSQQDVEELERDFSARLAAAERKAYALTKERDMLRRSCEQTTALQDKLKEKDEMIQEVMAEGEKLSKKQLAQETTLRKLRQQNRELSGQVEDLGARLGTAQQAASEAGARVESALAELAAQREQHAAQLAADRATHAQALQEAHAAQAAAEQRAADAARTGAVQQLRGSETRAAALEKSLAELRAEAEAQRMRWEEREELLSGEVTALQRRCAVAEARSADVEASLPSATRPLLHQLEAMQAAAVSQAEAWAAAEREAVARLEAALQAGRRAEEGRAAACAAADAAAREAGDLRAALEEALRDVDEARARCDAAGRRAAEEATAAAAARADVAAAREALVTMEAAFAARASAAEARAREAIARAAELERRPEVAEEGAAARGTSPASPADSAGMPESPFAAAPAPPRSAGSREGSGSPADNAASLRRALADAEATRDRLMEELVAAATAAELGRSAAAEAAALRGRLDVLHARCETCLVLLGEKDERIEELVADLSDARALYRQQIEFMADRLAELQLKQRQ</sequence>
<evidence type="ECO:0000256" key="2">
    <source>
        <dbReference type="ARBA" id="ARBA00023034"/>
    </source>
</evidence>
<dbReference type="Pfam" id="PF12329">
    <property type="entry name" value="TMF_DNA_bd"/>
    <property type="match status" value="1"/>
</dbReference>
<dbReference type="InterPro" id="IPR022092">
    <property type="entry name" value="TMF_DNA-bd"/>
</dbReference>
<gene>
    <name evidence="7" type="ORF">g.21093</name>
</gene>
<feature type="compositionally biased region" description="Low complexity" evidence="5">
    <location>
        <begin position="117"/>
        <end position="140"/>
    </location>
</feature>